<accession>A0AAJ0BNH9</accession>
<proteinExistence type="predicted"/>
<evidence type="ECO:0000256" key="1">
    <source>
        <dbReference type="SAM" id="Phobius"/>
    </source>
</evidence>
<comment type="caution">
    <text evidence="2">The sequence shown here is derived from an EMBL/GenBank/DDBJ whole genome shotgun (WGS) entry which is preliminary data.</text>
</comment>
<reference evidence="2" key="1">
    <citation type="submission" date="2023-06" db="EMBL/GenBank/DDBJ databases">
        <title>Genome-scale phylogeny and comparative genomics of the fungal order Sordariales.</title>
        <authorList>
            <consortium name="Lawrence Berkeley National Laboratory"/>
            <person name="Hensen N."/>
            <person name="Bonometti L."/>
            <person name="Westerberg I."/>
            <person name="Brannstrom I.O."/>
            <person name="Guillou S."/>
            <person name="Cros-Aarteil S."/>
            <person name="Calhoun S."/>
            <person name="Haridas S."/>
            <person name="Kuo A."/>
            <person name="Mondo S."/>
            <person name="Pangilinan J."/>
            <person name="Riley R."/>
            <person name="Labutti K."/>
            <person name="Andreopoulos B."/>
            <person name="Lipzen A."/>
            <person name="Chen C."/>
            <person name="Yanf M."/>
            <person name="Daum C."/>
            <person name="Ng V."/>
            <person name="Clum A."/>
            <person name="Steindorff A."/>
            <person name="Ohm R."/>
            <person name="Martin F."/>
            <person name="Silar P."/>
            <person name="Natvig D."/>
            <person name="Lalanne C."/>
            <person name="Gautier V."/>
            <person name="Ament-Velasquez S.L."/>
            <person name="Kruys A."/>
            <person name="Hutchinson M.I."/>
            <person name="Powell A.J."/>
            <person name="Barry K."/>
            <person name="Miller A.N."/>
            <person name="Grigoriev I.V."/>
            <person name="Debuchy R."/>
            <person name="Gladieux P."/>
            <person name="Thoren M.H."/>
            <person name="Johannesson H."/>
        </authorList>
    </citation>
    <scope>NUCLEOTIDE SEQUENCE</scope>
    <source>
        <strain evidence="2">PSN4</strain>
    </source>
</reference>
<evidence type="ECO:0000313" key="3">
    <source>
        <dbReference type="Proteomes" id="UP001239445"/>
    </source>
</evidence>
<keyword evidence="1" id="KW-1133">Transmembrane helix</keyword>
<feature type="transmembrane region" description="Helical" evidence="1">
    <location>
        <begin position="90"/>
        <end position="112"/>
    </location>
</feature>
<sequence>MAPIATLLNFAIAGTSGYSLYHSMQSIPNLRKYKDKAEKAAKGSSTAEKRLGDTRYTVAAGVAISVISFLGALHRLVFASTAPTQRVFGLLWLVVLCLGEFAVGGYIQSFWADEKRVLLTDEYNESVSHHMEVMRLCDDLACLWAVATVLAFLGY</sequence>
<keyword evidence="1" id="KW-0812">Transmembrane</keyword>
<keyword evidence="1" id="KW-0472">Membrane</keyword>
<gene>
    <name evidence="2" type="ORF">QBC47DRAFT_370414</name>
</gene>
<evidence type="ECO:0000313" key="2">
    <source>
        <dbReference type="EMBL" id="KAK1761558.1"/>
    </source>
</evidence>
<dbReference type="AlphaFoldDB" id="A0AAJ0BNH9"/>
<feature type="transmembrane region" description="Helical" evidence="1">
    <location>
        <begin position="56"/>
        <end position="78"/>
    </location>
</feature>
<dbReference type="EMBL" id="MU839827">
    <property type="protein sequence ID" value="KAK1761558.1"/>
    <property type="molecule type" value="Genomic_DNA"/>
</dbReference>
<keyword evidence="3" id="KW-1185">Reference proteome</keyword>
<dbReference type="Proteomes" id="UP001239445">
    <property type="component" value="Unassembled WGS sequence"/>
</dbReference>
<protein>
    <submittedName>
        <fullName evidence="2">Uncharacterized protein</fullName>
    </submittedName>
</protein>
<name>A0AAJ0BNH9_9PEZI</name>
<organism evidence="2 3">
    <name type="scientific">Echria macrotheca</name>
    <dbReference type="NCBI Taxonomy" id="438768"/>
    <lineage>
        <taxon>Eukaryota</taxon>
        <taxon>Fungi</taxon>
        <taxon>Dikarya</taxon>
        <taxon>Ascomycota</taxon>
        <taxon>Pezizomycotina</taxon>
        <taxon>Sordariomycetes</taxon>
        <taxon>Sordariomycetidae</taxon>
        <taxon>Sordariales</taxon>
        <taxon>Schizotheciaceae</taxon>
        <taxon>Echria</taxon>
    </lineage>
</organism>